<dbReference type="GO" id="GO:0016757">
    <property type="term" value="F:glycosyltransferase activity"/>
    <property type="evidence" value="ECO:0007669"/>
    <property type="project" value="UniProtKB-KW"/>
</dbReference>
<feature type="transmembrane region" description="Helical" evidence="4">
    <location>
        <begin position="300"/>
        <end position="332"/>
    </location>
</feature>
<evidence type="ECO:0000256" key="4">
    <source>
        <dbReference type="SAM" id="Phobius"/>
    </source>
</evidence>
<feature type="transmembrane region" description="Helical" evidence="4">
    <location>
        <begin position="372"/>
        <end position="395"/>
    </location>
</feature>
<dbReference type="RefSeq" id="WP_061787375.1">
    <property type="nucleotide sequence ID" value="NZ_LR134406.1"/>
</dbReference>
<keyword evidence="2 6" id="KW-0328">Glycosyltransferase</keyword>
<evidence type="ECO:0000313" key="7">
    <source>
        <dbReference type="Proteomes" id="UP000273044"/>
    </source>
</evidence>
<dbReference type="Proteomes" id="UP000273044">
    <property type="component" value="Chromosome"/>
</dbReference>
<dbReference type="EC" id="2.4.1.-" evidence="6"/>
<evidence type="ECO:0000313" key="6">
    <source>
        <dbReference type="EMBL" id="VEH68909.1"/>
    </source>
</evidence>
<dbReference type="AlphaFoldDB" id="A0A448MUX1"/>
<dbReference type="EMBL" id="LR134406">
    <property type="protein sequence ID" value="VEH68909.1"/>
    <property type="molecule type" value="Genomic_DNA"/>
</dbReference>
<dbReference type="Pfam" id="PF00535">
    <property type="entry name" value="Glycos_transf_2"/>
    <property type="match status" value="1"/>
</dbReference>
<dbReference type="CDD" id="cd06423">
    <property type="entry name" value="CESA_like"/>
    <property type="match status" value="1"/>
</dbReference>
<dbReference type="GeneID" id="64405674"/>
<dbReference type="PANTHER" id="PTHR43630:SF1">
    <property type="entry name" value="POLY-BETA-1,6-N-ACETYL-D-GLUCOSAMINE SYNTHASE"/>
    <property type="match status" value="1"/>
</dbReference>
<protein>
    <submittedName>
        <fullName evidence="6">Poly-beta-1,6-N-acetyl-D-glucosamine synthase</fullName>
        <ecNumber evidence="6">2.4.1.-</ecNumber>
    </submittedName>
</protein>
<keyword evidence="7" id="KW-1185">Reference proteome</keyword>
<proteinExistence type="inferred from homology"/>
<name>A0A448MUX1_9ACTN</name>
<organism evidence="6 7">
    <name type="scientific">Arachnia propionica</name>
    <dbReference type="NCBI Taxonomy" id="1750"/>
    <lineage>
        <taxon>Bacteria</taxon>
        <taxon>Bacillati</taxon>
        <taxon>Actinomycetota</taxon>
        <taxon>Actinomycetes</taxon>
        <taxon>Propionibacteriales</taxon>
        <taxon>Propionibacteriaceae</taxon>
        <taxon>Arachnia</taxon>
    </lineage>
</organism>
<dbReference type="PANTHER" id="PTHR43630">
    <property type="entry name" value="POLY-BETA-1,6-N-ACETYL-D-GLUCOSAMINE SYNTHASE"/>
    <property type="match status" value="1"/>
</dbReference>
<evidence type="ECO:0000256" key="3">
    <source>
        <dbReference type="ARBA" id="ARBA00022679"/>
    </source>
</evidence>
<feature type="domain" description="Glycosyltransferase 2-like" evidence="5">
    <location>
        <begin position="62"/>
        <end position="187"/>
    </location>
</feature>
<comment type="similarity">
    <text evidence="1">Belongs to the glycosyltransferase 2 family.</text>
</comment>
<dbReference type="InterPro" id="IPR001173">
    <property type="entry name" value="Glyco_trans_2-like"/>
</dbReference>
<dbReference type="SUPFAM" id="SSF53448">
    <property type="entry name" value="Nucleotide-diphospho-sugar transferases"/>
    <property type="match status" value="1"/>
</dbReference>
<keyword evidence="4" id="KW-0472">Membrane</keyword>
<keyword evidence="4" id="KW-1133">Transmembrane helix</keyword>
<feature type="transmembrane region" description="Helical" evidence="4">
    <location>
        <begin position="12"/>
        <end position="42"/>
    </location>
</feature>
<evidence type="ECO:0000256" key="2">
    <source>
        <dbReference type="ARBA" id="ARBA00022676"/>
    </source>
</evidence>
<keyword evidence="4" id="KW-0812">Transmembrane</keyword>
<keyword evidence="3 6" id="KW-0808">Transferase</keyword>
<gene>
    <name evidence="6" type="primary">icaA</name>
    <name evidence="6" type="ORF">NCTC12967_00171</name>
</gene>
<reference evidence="6 7" key="1">
    <citation type="submission" date="2018-12" db="EMBL/GenBank/DDBJ databases">
        <authorList>
            <consortium name="Pathogen Informatics"/>
        </authorList>
    </citation>
    <scope>NUCLEOTIDE SEQUENCE [LARGE SCALE GENOMIC DNA]</scope>
    <source>
        <strain evidence="6 7">NCTC12967</strain>
    </source>
</reference>
<evidence type="ECO:0000256" key="1">
    <source>
        <dbReference type="ARBA" id="ARBA00006739"/>
    </source>
</evidence>
<sequence>MITFHDVASVIAWVGFALGLIAFVFGLIKLSYLPLAVVYEVVERRNRRRRFLTKFHENPLVSVIVPAYNEGVVLRNSVTSVLSSSYRRLEVVIVDDGSTDNTWEVMTELAGRDSRVRILRQANAGKGAALNNGIRVSHGEVLMFVDADGVFLADTIKEMLLAMDHEQVGAVCGDDRPVNLDRPLTQMLALFSHAGCSVVRRALSFLRVLPIVSGNIGAFPKHVIEEVGGFNEHTLGEDLELTWRIHRAGYDVRFQPLAVVHAESPSTMRALWRQRVRWARGLLQTMRLQKDMIGNPRYGAFGWFLVFNAINMVAMPVILVVTLLCIPFGIAVGDMPFSLDVLSVIAWLGLGLSVATMVFAVAINHAWTDLRFLWTIPLWPVFTTLIAGVMFEALWKEATGSASKWNKLARTGVVSDRSLQEAAGLRT</sequence>
<accession>A0A448MUX1</accession>
<evidence type="ECO:0000259" key="5">
    <source>
        <dbReference type="Pfam" id="PF00535"/>
    </source>
</evidence>
<dbReference type="Gene3D" id="3.90.550.10">
    <property type="entry name" value="Spore Coat Polysaccharide Biosynthesis Protein SpsA, Chain A"/>
    <property type="match status" value="1"/>
</dbReference>
<feature type="transmembrane region" description="Helical" evidence="4">
    <location>
        <begin position="344"/>
        <end position="363"/>
    </location>
</feature>
<dbReference type="InterPro" id="IPR029044">
    <property type="entry name" value="Nucleotide-diphossugar_trans"/>
</dbReference>